<organism evidence="3 4">
    <name type="scientific">Polycladospora coralii</name>
    <dbReference type="NCBI Taxonomy" id="2771432"/>
    <lineage>
        <taxon>Bacteria</taxon>
        <taxon>Bacillati</taxon>
        <taxon>Bacillota</taxon>
        <taxon>Bacilli</taxon>
        <taxon>Bacillales</taxon>
        <taxon>Thermoactinomycetaceae</taxon>
        <taxon>Polycladospora</taxon>
    </lineage>
</organism>
<dbReference type="PROSITE" id="PS50943">
    <property type="entry name" value="HTH_CROC1"/>
    <property type="match status" value="1"/>
</dbReference>
<dbReference type="Gene3D" id="1.10.260.40">
    <property type="entry name" value="lambda repressor-like DNA-binding domains"/>
    <property type="match status" value="1"/>
</dbReference>
<feature type="domain" description="HTH cro/C1-type" evidence="2">
    <location>
        <begin position="17"/>
        <end position="72"/>
    </location>
</feature>
<comment type="caution">
    <text evidence="3">The sequence shown here is derived from an EMBL/GenBank/DDBJ whole genome shotgun (WGS) entry which is preliminary data.</text>
</comment>
<dbReference type="SMART" id="SM00028">
    <property type="entry name" value="TPR"/>
    <property type="match status" value="6"/>
</dbReference>
<keyword evidence="4" id="KW-1185">Reference proteome</keyword>
<dbReference type="SUPFAM" id="SSF48452">
    <property type="entry name" value="TPR-like"/>
    <property type="match status" value="2"/>
</dbReference>
<protein>
    <submittedName>
        <fullName evidence="3">Helix-turn-helix domain-containing protein</fullName>
    </submittedName>
</protein>
<name>A0A926NDU5_9BACL</name>
<dbReference type="InterPro" id="IPR001387">
    <property type="entry name" value="Cro/C1-type_HTH"/>
</dbReference>
<accession>A0A926NDU5</accession>
<evidence type="ECO:0000256" key="1">
    <source>
        <dbReference type="PROSITE-ProRule" id="PRU00339"/>
    </source>
</evidence>
<evidence type="ECO:0000259" key="2">
    <source>
        <dbReference type="PROSITE" id="PS50943"/>
    </source>
</evidence>
<feature type="repeat" description="TPR" evidence="1">
    <location>
        <begin position="128"/>
        <end position="161"/>
    </location>
</feature>
<dbReference type="PROSITE" id="PS50005">
    <property type="entry name" value="TPR"/>
    <property type="match status" value="1"/>
</dbReference>
<dbReference type="Pfam" id="PF01381">
    <property type="entry name" value="HTH_3"/>
    <property type="match status" value="1"/>
</dbReference>
<dbReference type="InterPro" id="IPR011990">
    <property type="entry name" value="TPR-like_helical_dom_sf"/>
</dbReference>
<dbReference type="SMART" id="SM00530">
    <property type="entry name" value="HTH_XRE"/>
    <property type="match status" value="1"/>
</dbReference>
<reference evidence="3" key="1">
    <citation type="submission" date="2020-09" db="EMBL/GenBank/DDBJ databases">
        <title>A novel bacterium of genus Hazenella, isolated from South China Sea.</title>
        <authorList>
            <person name="Huang H."/>
            <person name="Mo K."/>
            <person name="Hu Y."/>
        </authorList>
    </citation>
    <scope>NUCLEOTIDE SEQUENCE</scope>
    <source>
        <strain evidence="3">IB182357</strain>
    </source>
</reference>
<evidence type="ECO:0000313" key="4">
    <source>
        <dbReference type="Proteomes" id="UP000661691"/>
    </source>
</evidence>
<dbReference type="RefSeq" id="WP_191142606.1">
    <property type="nucleotide sequence ID" value="NZ_JACXAH010000029.1"/>
</dbReference>
<gene>
    <name evidence="3" type="ORF">IC620_14625</name>
</gene>
<keyword evidence="1" id="KW-0802">TPR repeat</keyword>
<dbReference type="CDD" id="cd00093">
    <property type="entry name" value="HTH_XRE"/>
    <property type="match status" value="1"/>
</dbReference>
<dbReference type="EMBL" id="JACXAH010000029">
    <property type="protein sequence ID" value="MBD1373580.1"/>
    <property type="molecule type" value="Genomic_DNA"/>
</dbReference>
<dbReference type="InterPro" id="IPR010982">
    <property type="entry name" value="Lambda_DNA-bd_dom_sf"/>
</dbReference>
<dbReference type="Pfam" id="PF25058">
    <property type="entry name" value="ARM_TT21"/>
    <property type="match status" value="1"/>
</dbReference>
<sequence>MVTQERMHVTTEMGKYLKTRRKHLGYTQLEVEEETNIPQSSISSIEKGRGKKVDKLVLESLCRFLDISLETIENFQIKVEAEDQLDPRLQLTAIEHEMRLVDLDQGLDELKEYEPLLFEHEQGKALEPTFYYVAGKYHEDKKNYDEAIEMYGKAIALEEQQSHARLITVDENNSNIQPACYVALARIYNMKHQLDQAIVELDKGIECYIDGGERKYVFFHLWITKAIVLARMDKNQEALKILESLRKKNEFAIHSDARLAIVQVHVELLNKMKLYAEAIELGMTALEDIKINNLSDRAFELWSALGESFSKEKQIKNALLCYNMALKLEEVIPKKYLIIKTYTQLGVLNMELGNLNTARDILEKAIQKGELHKDESRLVEAFIHLAECQIVQKDEEKAYESLSNALRISRNHSFDLEFDILLLLIDICKRNNLQEYHKYSDQFINYAISDRQKRRVVTMQRFEADPPSVQF</sequence>
<proteinExistence type="predicted"/>
<dbReference type="Proteomes" id="UP000661691">
    <property type="component" value="Unassembled WGS sequence"/>
</dbReference>
<dbReference type="Pfam" id="PF13181">
    <property type="entry name" value="TPR_8"/>
    <property type="match status" value="1"/>
</dbReference>
<evidence type="ECO:0000313" key="3">
    <source>
        <dbReference type="EMBL" id="MBD1373580.1"/>
    </source>
</evidence>
<dbReference type="InterPro" id="IPR019734">
    <property type="entry name" value="TPR_rpt"/>
</dbReference>
<dbReference type="AlphaFoldDB" id="A0A926NDU5"/>
<dbReference type="SUPFAM" id="SSF47413">
    <property type="entry name" value="lambda repressor-like DNA-binding domains"/>
    <property type="match status" value="1"/>
</dbReference>
<dbReference type="Gene3D" id="1.25.40.10">
    <property type="entry name" value="Tetratricopeptide repeat domain"/>
    <property type="match status" value="2"/>
</dbReference>
<dbReference type="GO" id="GO:0003677">
    <property type="term" value="F:DNA binding"/>
    <property type="evidence" value="ECO:0007669"/>
    <property type="project" value="InterPro"/>
</dbReference>